<name>A0A127PD61_9BURK</name>
<dbReference type="EMBL" id="CP013232">
    <property type="protein sequence ID" value="AMO95391.1"/>
    <property type="molecule type" value="Genomic_DNA"/>
</dbReference>
<dbReference type="RefSeq" id="WP_150118734.1">
    <property type="nucleotide sequence ID" value="NZ_CP013232.1"/>
</dbReference>
<organism evidence="1">
    <name type="scientific">Collimonas fungivorans</name>
    <dbReference type="NCBI Taxonomy" id="158899"/>
    <lineage>
        <taxon>Bacteria</taxon>
        <taxon>Pseudomonadati</taxon>
        <taxon>Pseudomonadota</taxon>
        <taxon>Betaproteobacteria</taxon>
        <taxon>Burkholderiales</taxon>
        <taxon>Oxalobacteraceae</taxon>
        <taxon>Collimonas</taxon>
    </lineage>
</organism>
<dbReference type="Proteomes" id="UP000072421">
    <property type="component" value="Chromosome"/>
</dbReference>
<gene>
    <name evidence="1" type="ORF">CFter6_2723</name>
</gene>
<evidence type="ECO:0000313" key="1">
    <source>
        <dbReference type="EMBL" id="AMO95391.1"/>
    </source>
</evidence>
<proteinExistence type="predicted"/>
<dbReference type="PATRIC" id="fig|158899.10.peg.2715"/>
<sequence>MSRFNPERFRLTLGVDSLTLATRTRLTPWRFSAAINYNSQIVSTAFQPRLQQLLKAHVPRGREVSVVVDDRLTRYFIVTPPDRLNSFADLRTITALRFLTLFGDKAVDWEMQAEWAAGRPFLVCALPRTLKATVLSELKAGGWQSGGMKPESVWIWNDCARRMRDPQGWFARIGAGHILLAASNAGHVVAVSMSNGPPAEGADALRAVLMRESLRWDRPLPSKLYLSQTRSGAMESLHGQHIDAVGVVLLRPDFLEQESFA</sequence>
<accession>A0A127PD61</accession>
<evidence type="ECO:0000313" key="2">
    <source>
        <dbReference type="Proteomes" id="UP000072421"/>
    </source>
</evidence>
<protein>
    <submittedName>
        <fullName evidence="1">Uncharacterized protein</fullName>
    </submittedName>
</protein>
<reference evidence="1 2" key="1">
    <citation type="submission" date="2015-11" db="EMBL/GenBank/DDBJ databases">
        <title>Exploring the genomic traits of fungus-feeding bacterial genus Collimonas.</title>
        <authorList>
            <person name="Song C."/>
            <person name="Schmidt R."/>
            <person name="de Jager V."/>
            <person name="Krzyzanowska D."/>
            <person name="Jongedijk E."/>
            <person name="Cankar K."/>
            <person name="Beekwilder J."/>
            <person name="van Veen A."/>
            <person name="de Boer W."/>
            <person name="van Veen J.A."/>
            <person name="Garbeva P."/>
        </authorList>
    </citation>
    <scope>NUCLEOTIDE SEQUENCE [LARGE SCALE GENOMIC DNA]</scope>
    <source>
        <strain evidence="1 2">Ter6</strain>
    </source>
</reference>
<dbReference type="OrthoDB" id="9111805at2"/>
<dbReference type="AlphaFoldDB" id="A0A127PD61"/>